<proteinExistence type="predicted"/>
<keyword evidence="3" id="KW-1185">Reference proteome</keyword>
<dbReference type="Gene3D" id="1.10.260.40">
    <property type="entry name" value="lambda repressor-like DNA-binding domains"/>
    <property type="match status" value="1"/>
</dbReference>
<reference evidence="2" key="1">
    <citation type="journal article" date="2014" name="Int. J. Syst. Evol. Microbiol.">
        <title>Complete genome sequence of Corynebacterium casei LMG S-19264T (=DSM 44701T), isolated from a smear-ripened cheese.</title>
        <authorList>
            <consortium name="US DOE Joint Genome Institute (JGI-PGF)"/>
            <person name="Walter F."/>
            <person name="Albersmeier A."/>
            <person name="Kalinowski J."/>
            <person name="Ruckert C."/>
        </authorList>
    </citation>
    <scope>NUCLEOTIDE SEQUENCE</scope>
    <source>
        <strain evidence="2">CGMCC 1.15493</strain>
    </source>
</reference>
<comment type="caution">
    <text evidence="2">The sequence shown here is derived from an EMBL/GenBank/DDBJ whole genome shotgun (WGS) entry which is preliminary data.</text>
</comment>
<dbReference type="PROSITE" id="PS50943">
    <property type="entry name" value="HTH_CROC1"/>
    <property type="match status" value="1"/>
</dbReference>
<evidence type="ECO:0000259" key="1">
    <source>
        <dbReference type="PROSITE" id="PS50943"/>
    </source>
</evidence>
<dbReference type="Proteomes" id="UP000613160">
    <property type="component" value="Unassembled WGS sequence"/>
</dbReference>
<evidence type="ECO:0000313" key="3">
    <source>
        <dbReference type="Proteomes" id="UP000613160"/>
    </source>
</evidence>
<dbReference type="RefSeq" id="WP_188849848.1">
    <property type="nucleotide sequence ID" value="NZ_BMJJ01000003.1"/>
</dbReference>
<sequence length="66" mass="7023">MTVGHRIRALRLAAGQTLDDVARGTRMHVALLRCLEAGRPASIDQLRAIARHFGVADISVTTGGSD</sequence>
<dbReference type="InterPro" id="IPR001387">
    <property type="entry name" value="Cro/C1-type_HTH"/>
</dbReference>
<feature type="domain" description="HTH cro/C1-type" evidence="1">
    <location>
        <begin position="7"/>
        <end position="59"/>
    </location>
</feature>
<name>A0A916XUG6_9HYPH</name>
<dbReference type="GO" id="GO:0003677">
    <property type="term" value="F:DNA binding"/>
    <property type="evidence" value="ECO:0007669"/>
    <property type="project" value="InterPro"/>
</dbReference>
<dbReference type="SMART" id="SM00530">
    <property type="entry name" value="HTH_XRE"/>
    <property type="match status" value="1"/>
</dbReference>
<dbReference type="AlphaFoldDB" id="A0A916XUG6"/>
<reference evidence="2" key="2">
    <citation type="submission" date="2020-09" db="EMBL/GenBank/DDBJ databases">
        <authorList>
            <person name="Sun Q."/>
            <person name="Zhou Y."/>
        </authorList>
    </citation>
    <scope>NUCLEOTIDE SEQUENCE</scope>
    <source>
        <strain evidence="2">CGMCC 1.15493</strain>
    </source>
</reference>
<accession>A0A916XUG6</accession>
<gene>
    <name evidence="2" type="ORF">GCM10011335_13600</name>
</gene>
<protein>
    <recommendedName>
        <fullName evidence="1">HTH cro/C1-type domain-containing protein</fullName>
    </recommendedName>
</protein>
<evidence type="ECO:0000313" key="2">
    <source>
        <dbReference type="EMBL" id="GGD11944.1"/>
    </source>
</evidence>
<dbReference type="InterPro" id="IPR010982">
    <property type="entry name" value="Lambda_DNA-bd_dom_sf"/>
</dbReference>
<dbReference type="Pfam" id="PF13560">
    <property type="entry name" value="HTH_31"/>
    <property type="match status" value="1"/>
</dbReference>
<dbReference type="EMBL" id="BMJJ01000003">
    <property type="protein sequence ID" value="GGD11944.1"/>
    <property type="molecule type" value="Genomic_DNA"/>
</dbReference>
<dbReference type="SUPFAM" id="SSF47413">
    <property type="entry name" value="lambda repressor-like DNA-binding domains"/>
    <property type="match status" value="1"/>
</dbReference>
<dbReference type="CDD" id="cd00093">
    <property type="entry name" value="HTH_XRE"/>
    <property type="match status" value="1"/>
</dbReference>
<organism evidence="2 3">
    <name type="scientific">Aureimonas glaciei</name>
    <dbReference type="NCBI Taxonomy" id="1776957"/>
    <lineage>
        <taxon>Bacteria</taxon>
        <taxon>Pseudomonadati</taxon>
        <taxon>Pseudomonadota</taxon>
        <taxon>Alphaproteobacteria</taxon>
        <taxon>Hyphomicrobiales</taxon>
        <taxon>Aurantimonadaceae</taxon>
        <taxon>Aureimonas</taxon>
    </lineage>
</organism>